<proteinExistence type="predicted"/>
<sequence length="14" mass="1740">MGHYDHHWKEVTLS</sequence>
<evidence type="ECO:0000313" key="1">
    <source>
        <dbReference type="EMBL" id="KAJ0025671.1"/>
    </source>
</evidence>
<gene>
    <name evidence="1" type="ORF">Pint_09128</name>
</gene>
<name>A0ACC0XVZ0_9ROSI</name>
<evidence type="ECO:0000313" key="2">
    <source>
        <dbReference type="Proteomes" id="UP001163603"/>
    </source>
</evidence>
<dbReference type="EMBL" id="CM047745">
    <property type="protein sequence ID" value="KAJ0025671.1"/>
    <property type="molecule type" value="Genomic_DNA"/>
</dbReference>
<reference evidence="2" key="1">
    <citation type="journal article" date="2023" name="G3 (Bethesda)">
        <title>Genome assembly and association tests identify interacting loci associated with vigor, precocity, and sex in interspecific pistachio rootstocks.</title>
        <authorList>
            <person name="Palmer W."/>
            <person name="Jacygrad E."/>
            <person name="Sagayaradj S."/>
            <person name="Cavanaugh K."/>
            <person name="Han R."/>
            <person name="Bertier L."/>
            <person name="Beede B."/>
            <person name="Kafkas S."/>
            <person name="Golino D."/>
            <person name="Preece J."/>
            <person name="Michelmore R."/>
        </authorList>
    </citation>
    <scope>NUCLEOTIDE SEQUENCE [LARGE SCALE GENOMIC DNA]</scope>
</reference>
<organism evidence="1 2">
    <name type="scientific">Pistacia integerrima</name>
    <dbReference type="NCBI Taxonomy" id="434235"/>
    <lineage>
        <taxon>Eukaryota</taxon>
        <taxon>Viridiplantae</taxon>
        <taxon>Streptophyta</taxon>
        <taxon>Embryophyta</taxon>
        <taxon>Tracheophyta</taxon>
        <taxon>Spermatophyta</taxon>
        <taxon>Magnoliopsida</taxon>
        <taxon>eudicotyledons</taxon>
        <taxon>Gunneridae</taxon>
        <taxon>Pentapetalae</taxon>
        <taxon>rosids</taxon>
        <taxon>malvids</taxon>
        <taxon>Sapindales</taxon>
        <taxon>Anacardiaceae</taxon>
        <taxon>Pistacia</taxon>
    </lineage>
</organism>
<accession>A0ACC0XVZ0</accession>
<protein>
    <submittedName>
        <fullName evidence="1">Uncharacterized protein</fullName>
    </submittedName>
</protein>
<comment type="caution">
    <text evidence="1">The sequence shown here is derived from an EMBL/GenBank/DDBJ whole genome shotgun (WGS) entry which is preliminary data.</text>
</comment>
<keyword evidence="2" id="KW-1185">Reference proteome</keyword>
<dbReference type="Proteomes" id="UP001163603">
    <property type="component" value="Chromosome 10"/>
</dbReference>